<dbReference type="CDD" id="cd02022">
    <property type="entry name" value="DPCK"/>
    <property type="match status" value="1"/>
</dbReference>
<keyword evidence="6" id="KW-1185">Reference proteome</keyword>
<accession>E3H930</accession>
<evidence type="ECO:0000256" key="1">
    <source>
        <dbReference type="ARBA" id="ARBA00022741"/>
    </source>
</evidence>
<dbReference type="UniPathway" id="UPA00241">
    <property type="reaction ID" value="UER00356"/>
</dbReference>
<evidence type="ECO:0000313" key="6">
    <source>
        <dbReference type="Proteomes" id="UP000006875"/>
    </source>
</evidence>
<keyword evidence="2 3" id="KW-0067">ATP-binding</keyword>
<dbReference type="InterPro" id="IPR001977">
    <property type="entry name" value="Depp_CoAkinase"/>
</dbReference>
<comment type="pathway">
    <text evidence="3">Cofactor biosynthesis; coenzyme A biosynthesis; CoA from (R)-pantothenate: step 5/5.</text>
</comment>
<evidence type="ECO:0000256" key="4">
    <source>
        <dbReference type="NCBIfam" id="TIGR00152"/>
    </source>
</evidence>
<proteinExistence type="inferred from homology"/>
<gene>
    <name evidence="3" type="primary">coaE</name>
    <name evidence="5" type="ordered locus">Ilyop_0213</name>
</gene>
<keyword evidence="3 5" id="KW-0808">Transferase</keyword>
<dbReference type="eggNOG" id="COG0237">
    <property type="taxonomic scope" value="Bacteria"/>
</dbReference>
<dbReference type="Proteomes" id="UP000006875">
    <property type="component" value="Chromosome"/>
</dbReference>
<dbReference type="GO" id="GO:0004140">
    <property type="term" value="F:dephospho-CoA kinase activity"/>
    <property type="evidence" value="ECO:0007669"/>
    <property type="project" value="UniProtKB-UniRule"/>
</dbReference>
<dbReference type="EMBL" id="CP002281">
    <property type="protein sequence ID" value="ADO82002.1"/>
    <property type="molecule type" value="Genomic_DNA"/>
</dbReference>
<dbReference type="GO" id="GO:0015937">
    <property type="term" value="P:coenzyme A biosynthetic process"/>
    <property type="evidence" value="ECO:0007669"/>
    <property type="project" value="UniProtKB-UniRule"/>
</dbReference>
<comment type="catalytic activity">
    <reaction evidence="3">
        <text>3'-dephospho-CoA + ATP = ADP + CoA + H(+)</text>
        <dbReference type="Rhea" id="RHEA:18245"/>
        <dbReference type="ChEBI" id="CHEBI:15378"/>
        <dbReference type="ChEBI" id="CHEBI:30616"/>
        <dbReference type="ChEBI" id="CHEBI:57287"/>
        <dbReference type="ChEBI" id="CHEBI:57328"/>
        <dbReference type="ChEBI" id="CHEBI:456216"/>
        <dbReference type="EC" id="2.7.1.24"/>
    </reaction>
</comment>
<evidence type="ECO:0000256" key="2">
    <source>
        <dbReference type="ARBA" id="ARBA00022840"/>
    </source>
</evidence>
<dbReference type="PROSITE" id="PS51219">
    <property type="entry name" value="DPCK"/>
    <property type="match status" value="1"/>
</dbReference>
<dbReference type="GO" id="GO:0005524">
    <property type="term" value="F:ATP binding"/>
    <property type="evidence" value="ECO:0007669"/>
    <property type="project" value="UniProtKB-UniRule"/>
</dbReference>
<keyword evidence="3" id="KW-0963">Cytoplasm</keyword>
<dbReference type="RefSeq" id="WP_013386673.1">
    <property type="nucleotide sequence ID" value="NC_014632.1"/>
</dbReference>
<evidence type="ECO:0000313" key="5">
    <source>
        <dbReference type="EMBL" id="ADO82002.1"/>
    </source>
</evidence>
<name>E3H930_ILYPC</name>
<feature type="binding site" evidence="3">
    <location>
        <begin position="10"/>
        <end position="15"/>
    </location>
    <ligand>
        <name>ATP</name>
        <dbReference type="ChEBI" id="CHEBI:30616"/>
    </ligand>
</feature>
<dbReference type="EC" id="2.7.1.24" evidence="3 4"/>
<keyword evidence="1 3" id="KW-0547">Nucleotide-binding</keyword>
<dbReference type="GO" id="GO:0005737">
    <property type="term" value="C:cytoplasm"/>
    <property type="evidence" value="ECO:0007669"/>
    <property type="project" value="UniProtKB-SubCell"/>
</dbReference>
<dbReference type="InterPro" id="IPR027417">
    <property type="entry name" value="P-loop_NTPase"/>
</dbReference>
<dbReference type="OrthoDB" id="9812943at2"/>
<organism evidence="5 6">
    <name type="scientific">Ilyobacter polytropus (strain ATCC 51220 / DSM 2926 / LMG 16218 / CuHBu1)</name>
    <dbReference type="NCBI Taxonomy" id="572544"/>
    <lineage>
        <taxon>Bacteria</taxon>
        <taxon>Fusobacteriati</taxon>
        <taxon>Fusobacteriota</taxon>
        <taxon>Fusobacteriia</taxon>
        <taxon>Fusobacteriales</taxon>
        <taxon>Fusobacteriaceae</taxon>
        <taxon>Ilyobacter</taxon>
    </lineage>
</organism>
<dbReference type="PANTHER" id="PTHR10695:SF46">
    <property type="entry name" value="BIFUNCTIONAL COENZYME A SYNTHASE-RELATED"/>
    <property type="match status" value="1"/>
</dbReference>
<keyword evidence="3 5" id="KW-0418">Kinase</keyword>
<dbReference type="Pfam" id="PF01121">
    <property type="entry name" value="CoaE"/>
    <property type="match status" value="1"/>
</dbReference>
<dbReference type="AlphaFoldDB" id="E3H930"/>
<comment type="similarity">
    <text evidence="3">Belongs to the CoaE family.</text>
</comment>
<dbReference type="PANTHER" id="PTHR10695">
    <property type="entry name" value="DEPHOSPHO-COA KINASE-RELATED"/>
    <property type="match status" value="1"/>
</dbReference>
<dbReference type="STRING" id="572544.Ilyop_0213"/>
<dbReference type="NCBIfam" id="TIGR00152">
    <property type="entry name" value="dephospho-CoA kinase"/>
    <property type="match status" value="1"/>
</dbReference>
<dbReference type="HAMAP" id="MF_00376">
    <property type="entry name" value="Dephospho_CoA_kinase"/>
    <property type="match status" value="1"/>
</dbReference>
<reference evidence="5 6" key="1">
    <citation type="journal article" date="2010" name="Stand. Genomic Sci.">
        <title>Complete genome sequence of Ilyobacter polytropus type strain (CuHbu1).</title>
        <authorList>
            <person name="Sikorski J."/>
            <person name="Chertkov O."/>
            <person name="Lapidus A."/>
            <person name="Nolan M."/>
            <person name="Lucas S."/>
            <person name="Del Rio T.G."/>
            <person name="Tice H."/>
            <person name="Cheng J.F."/>
            <person name="Tapia R."/>
            <person name="Han C."/>
            <person name="Goodwin L."/>
            <person name="Pitluck S."/>
            <person name="Liolios K."/>
            <person name="Ivanova N."/>
            <person name="Mavromatis K."/>
            <person name="Mikhailova N."/>
            <person name="Pati A."/>
            <person name="Chen A."/>
            <person name="Palaniappan K."/>
            <person name="Land M."/>
            <person name="Hauser L."/>
            <person name="Chang Y.J."/>
            <person name="Jeffries C.D."/>
            <person name="Brambilla E."/>
            <person name="Yasawong M."/>
            <person name="Rohde M."/>
            <person name="Pukall R."/>
            <person name="Spring S."/>
            <person name="Goker M."/>
            <person name="Woyke T."/>
            <person name="Bristow J."/>
            <person name="Eisen J.A."/>
            <person name="Markowitz V."/>
            <person name="Hugenholtz P."/>
            <person name="Kyrpides N.C."/>
            <person name="Klenk H.P."/>
        </authorList>
    </citation>
    <scope>NUCLEOTIDE SEQUENCE [LARGE SCALE GENOMIC DNA]</scope>
    <source>
        <strain evidence="6">ATCC 51220 / DSM 2926 / LMG 16218 / CuHBu1</strain>
    </source>
</reference>
<comment type="function">
    <text evidence="3">Catalyzes the phosphorylation of the 3'-hydroxyl group of dephosphocoenzyme A to form coenzyme A.</text>
</comment>
<keyword evidence="3" id="KW-0173">Coenzyme A biosynthesis</keyword>
<dbReference type="HOGENOM" id="CLU_057180_2_1_0"/>
<dbReference type="SUPFAM" id="SSF52540">
    <property type="entry name" value="P-loop containing nucleoside triphosphate hydrolases"/>
    <property type="match status" value="1"/>
</dbReference>
<sequence>MIIGLTGGIASGKSTVSKILSKMGIIVVDADIVAREVMESKEVIKRISDEFGENILDKKGKLDRSKLREVVFSSKKSVGKLNSIVHPTVIERFENERKKSIITGEMLVFDIPLLFEAKMEDLCDKVIVVYVDIETQIKRVMERDGSKRETAINIIKNQMPLSEKLERADIKIKNDGTIEELEKKIKDVFSKV</sequence>
<dbReference type="KEGG" id="ipo:Ilyop_0213"/>
<dbReference type="Gene3D" id="3.40.50.300">
    <property type="entry name" value="P-loop containing nucleotide triphosphate hydrolases"/>
    <property type="match status" value="1"/>
</dbReference>
<evidence type="ECO:0000256" key="3">
    <source>
        <dbReference type="HAMAP-Rule" id="MF_00376"/>
    </source>
</evidence>
<comment type="subcellular location">
    <subcellularLocation>
        <location evidence="3">Cytoplasm</location>
    </subcellularLocation>
</comment>
<protein>
    <recommendedName>
        <fullName evidence="3 4">Dephospho-CoA kinase</fullName>
        <ecNumber evidence="3 4">2.7.1.24</ecNumber>
    </recommendedName>
    <alternativeName>
        <fullName evidence="3">Dephosphocoenzyme A kinase</fullName>
    </alternativeName>
</protein>